<dbReference type="AlphaFoldDB" id="A0A9W6FCY5"/>
<dbReference type="Proteomes" id="UP001145145">
    <property type="component" value="Unassembled WGS sequence"/>
</dbReference>
<comment type="subcellular location">
    <subcellularLocation>
        <location evidence="1">Cell membrane</location>
        <topology evidence="1">Multi-pass membrane protein</topology>
    </subcellularLocation>
</comment>
<proteinExistence type="predicted"/>
<dbReference type="GO" id="GO:0005886">
    <property type="term" value="C:plasma membrane"/>
    <property type="evidence" value="ECO:0007669"/>
    <property type="project" value="UniProtKB-SubCell"/>
</dbReference>
<gene>
    <name evidence="8" type="ORF">Selli1_21770</name>
</gene>
<feature type="transmembrane region" description="Helical" evidence="6">
    <location>
        <begin position="115"/>
        <end position="133"/>
    </location>
</feature>
<evidence type="ECO:0000313" key="8">
    <source>
        <dbReference type="EMBL" id="GLG05003.1"/>
    </source>
</evidence>
<evidence type="ECO:0000313" key="9">
    <source>
        <dbReference type="Proteomes" id="UP001145145"/>
    </source>
</evidence>
<organism evidence="8 9">
    <name type="scientific">Sellimonas catena</name>
    <dbReference type="NCBI Taxonomy" id="2994035"/>
    <lineage>
        <taxon>Bacteria</taxon>
        <taxon>Bacillati</taxon>
        <taxon>Bacillota</taxon>
        <taxon>Clostridia</taxon>
        <taxon>Lachnospirales</taxon>
        <taxon>Lachnospiraceae</taxon>
        <taxon>Sellimonas</taxon>
    </lineage>
</organism>
<feature type="transmembrane region" description="Helical" evidence="6">
    <location>
        <begin position="12"/>
        <end position="32"/>
    </location>
</feature>
<feature type="transmembrane region" description="Helical" evidence="6">
    <location>
        <begin position="456"/>
        <end position="476"/>
    </location>
</feature>
<keyword evidence="2" id="KW-1003">Cell membrane</keyword>
<feature type="transmembrane region" description="Helical" evidence="6">
    <location>
        <begin position="236"/>
        <end position="260"/>
    </location>
</feature>
<evidence type="ECO:0000256" key="6">
    <source>
        <dbReference type="SAM" id="Phobius"/>
    </source>
</evidence>
<feature type="transmembrane region" description="Helical" evidence="6">
    <location>
        <begin position="187"/>
        <end position="207"/>
    </location>
</feature>
<comment type="caution">
    <text evidence="8">The sequence shown here is derived from an EMBL/GenBank/DDBJ whole genome shotgun (WGS) entry which is preliminary data.</text>
</comment>
<evidence type="ECO:0000256" key="4">
    <source>
        <dbReference type="ARBA" id="ARBA00022989"/>
    </source>
</evidence>
<dbReference type="RefSeq" id="WP_281873023.1">
    <property type="nucleotide sequence ID" value="NZ_BSBO01000022.1"/>
</dbReference>
<dbReference type="EMBL" id="BSBO01000022">
    <property type="protein sequence ID" value="GLG05003.1"/>
    <property type="molecule type" value="Genomic_DNA"/>
</dbReference>
<dbReference type="InterPro" id="IPR052536">
    <property type="entry name" value="ABC-4_Integral_Memb_Prot"/>
</dbReference>
<accession>A0A9W6FCY5</accession>
<feature type="transmembrane region" description="Helical" evidence="6">
    <location>
        <begin position="56"/>
        <end position="77"/>
    </location>
</feature>
<evidence type="ECO:0000256" key="2">
    <source>
        <dbReference type="ARBA" id="ARBA00022475"/>
    </source>
</evidence>
<reference evidence="8 9" key="1">
    <citation type="journal article" date="2023" name="Int. J. Syst. Evol. Microbiol.">
        <title>Sellimonas catena sp. nov., isolated from human faeces.</title>
        <authorList>
            <person name="Hisatomi A."/>
            <person name="Ohkuma M."/>
            <person name="Sakamoto M."/>
        </authorList>
    </citation>
    <scope>NUCLEOTIDE SEQUENCE [LARGE SCALE GENOMIC DNA]</scope>
    <source>
        <strain evidence="8 9">12EGH17</strain>
    </source>
</reference>
<evidence type="ECO:0000259" key="7">
    <source>
        <dbReference type="Pfam" id="PF02687"/>
    </source>
</evidence>
<evidence type="ECO:0000256" key="3">
    <source>
        <dbReference type="ARBA" id="ARBA00022692"/>
    </source>
</evidence>
<name>A0A9W6FCY5_9FIRM</name>
<dbReference type="PANTHER" id="PTHR46795:SF3">
    <property type="entry name" value="ABC TRANSPORTER PERMEASE"/>
    <property type="match status" value="1"/>
</dbReference>
<feature type="transmembrane region" description="Helical" evidence="6">
    <location>
        <begin position="330"/>
        <end position="350"/>
    </location>
</feature>
<dbReference type="Pfam" id="PF02687">
    <property type="entry name" value="FtsX"/>
    <property type="match status" value="1"/>
</dbReference>
<dbReference type="InterPro" id="IPR003838">
    <property type="entry name" value="ABC3_permease_C"/>
</dbReference>
<keyword evidence="9" id="KW-1185">Reference proteome</keyword>
<feature type="transmembrane region" description="Helical" evidence="6">
    <location>
        <begin position="281"/>
        <end position="310"/>
    </location>
</feature>
<feature type="transmembrane region" description="Helical" evidence="6">
    <location>
        <begin position="755"/>
        <end position="774"/>
    </location>
</feature>
<protein>
    <recommendedName>
        <fullName evidence="7">ABC3 transporter permease C-terminal domain-containing protein</fullName>
    </recommendedName>
</protein>
<feature type="transmembrane region" description="Helical" evidence="6">
    <location>
        <begin position="378"/>
        <end position="396"/>
    </location>
</feature>
<sequence length="898" mass="104358">MKTDRKSKWIRCIQLGGGILAVLPLFFMKFRAPGASLYWPKMAVRMMQEDGFHPEYLIFVLTSLFVMASVIRIVFILRGKRQGWYSYLPVVSLVVYGGMLAVITNTMDLTLYVNFPLYYIIVSIVEFLSVKYLEQQEEINERYETIQEEERREKAHRKKADYFPGKYPKEFYQVIRANLRYRGKDQAVFIMAGAMLAAICYIVIAMYQMTNQLYGGKGETHTALVSVMFGEGIHGLFKSLALILGILSVLMMTLVTSWYMKEQKKEYRLMVILGIRKNTAYRIFLAEFFGNLLIGALIGIPAGALGSVFMRMSFAKSFPKSVDLPGVVSVSRFLTGFLVYLVLMLLALGFNQENFIALGNSTNLTEEKIKERRPERNLVFVVILGIFFYVLGMKWFSIRGWAEMKVVYVLPVLGILGLLMAGMGLWLKRRKCRAAYYQGLFRWHTWYYHFWKNAWVMFYLSIIQFLLLSMFSPAFISSMMKQNVETMYPYDLVCTAYESDLPELEQIVKKAGADVIEYPMVRMTSLYGSDQIPSWAGPRPVQWPQGQHIAISETSYHQMRERMGKKANNLALSGEDMHVVYQQDLSVKTNTIDWDTTRIEKHLRFGQPLQYYDTVDYEKAFPKRRIVSEEKDSLIGSFQQGKQENLIVLSDEYFEKVWKKITSHNQEHWAEREHASEEEWILYTGTHTGNLTEGPTMLLCINVPDGTEKQVAEQMEYLKEKNRFDQLWDRSIQPFYEKTQMIQNTESEILLTRTANGFILLILLMMAVFQYVLFVREEERNWKWENDFLEKLGMKQKDRWEKIVFQLRFFILLPLVQALIGGALFAALTGKARLFTGEEGMEYAMTLGIVYLIYATIWLGIYLAMKHDIKKRVIDHGFRCTENNLETKSGNVDKKMGV</sequence>
<dbReference type="PANTHER" id="PTHR46795">
    <property type="entry name" value="ABC TRANSPORTER PERMEASE-RELATED-RELATED"/>
    <property type="match status" value="1"/>
</dbReference>
<feature type="domain" description="ABC3 transporter permease C-terminal" evidence="7">
    <location>
        <begin position="240"/>
        <end position="348"/>
    </location>
</feature>
<keyword evidence="4 6" id="KW-1133">Transmembrane helix</keyword>
<feature type="transmembrane region" description="Helical" evidence="6">
    <location>
        <begin position="84"/>
        <end position="103"/>
    </location>
</feature>
<feature type="transmembrane region" description="Helical" evidence="6">
    <location>
        <begin position="807"/>
        <end position="828"/>
    </location>
</feature>
<feature type="transmembrane region" description="Helical" evidence="6">
    <location>
        <begin position="408"/>
        <end position="427"/>
    </location>
</feature>
<evidence type="ECO:0000256" key="1">
    <source>
        <dbReference type="ARBA" id="ARBA00004651"/>
    </source>
</evidence>
<feature type="transmembrane region" description="Helical" evidence="6">
    <location>
        <begin position="843"/>
        <end position="864"/>
    </location>
</feature>
<evidence type="ECO:0000256" key="5">
    <source>
        <dbReference type="ARBA" id="ARBA00023136"/>
    </source>
</evidence>
<keyword evidence="5 6" id="KW-0472">Membrane</keyword>
<keyword evidence="3 6" id="KW-0812">Transmembrane</keyword>